<dbReference type="Pfam" id="PF13933">
    <property type="entry name" value="HRXXH"/>
    <property type="match status" value="1"/>
</dbReference>
<gene>
    <name evidence="4" type="ORF">RAG0_07373</name>
</gene>
<feature type="compositionally biased region" description="Low complexity" evidence="1">
    <location>
        <begin position="281"/>
        <end position="294"/>
    </location>
</feature>
<protein>
    <submittedName>
        <fullName evidence="4">Related to S.fumigata Asp FII</fullName>
    </submittedName>
</protein>
<evidence type="ECO:0000259" key="3">
    <source>
        <dbReference type="Pfam" id="PF13933"/>
    </source>
</evidence>
<dbReference type="EMBL" id="FJUX01000038">
    <property type="protein sequence ID" value="CZS98817.1"/>
    <property type="molecule type" value="Genomic_DNA"/>
</dbReference>
<feature type="domain" description="Putative peptidase" evidence="3">
    <location>
        <begin position="19"/>
        <end position="244"/>
    </location>
</feature>
<evidence type="ECO:0000313" key="5">
    <source>
        <dbReference type="Proteomes" id="UP000178912"/>
    </source>
</evidence>
<dbReference type="Gene3D" id="3.40.390.10">
    <property type="entry name" value="Collagenase (Catalytic Domain)"/>
    <property type="match status" value="1"/>
</dbReference>
<evidence type="ECO:0000313" key="4">
    <source>
        <dbReference type="EMBL" id="CZS98817.1"/>
    </source>
</evidence>
<feature type="chain" id="PRO_5009446088" evidence="2">
    <location>
        <begin position="18"/>
        <end position="307"/>
    </location>
</feature>
<evidence type="ECO:0000256" key="2">
    <source>
        <dbReference type="SAM" id="SignalP"/>
    </source>
</evidence>
<dbReference type="GO" id="GO:0005178">
    <property type="term" value="F:integrin binding"/>
    <property type="evidence" value="ECO:0007669"/>
    <property type="project" value="TreeGrafter"/>
</dbReference>
<dbReference type="GO" id="GO:0009986">
    <property type="term" value="C:cell surface"/>
    <property type="evidence" value="ECO:0007669"/>
    <property type="project" value="TreeGrafter"/>
</dbReference>
<dbReference type="PANTHER" id="PTHR39399">
    <property type="entry name" value="PROTEIN ZPS1"/>
    <property type="match status" value="1"/>
</dbReference>
<dbReference type="GO" id="GO:0005576">
    <property type="term" value="C:extracellular region"/>
    <property type="evidence" value="ECO:0007669"/>
    <property type="project" value="TreeGrafter"/>
</dbReference>
<proteinExistence type="predicted"/>
<dbReference type="OrthoDB" id="4689212at2759"/>
<dbReference type="AlphaFoldDB" id="A0A1E1KLA4"/>
<dbReference type="InterPro" id="IPR024079">
    <property type="entry name" value="MetalloPept_cat_dom_sf"/>
</dbReference>
<dbReference type="SUPFAM" id="SSF55486">
    <property type="entry name" value="Metalloproteases ('zincins'), catalytic domain"/>
    <property type="match status" value="1"/>
</dbReference>
<sequence>MLFSSALLLGGLSLTTAIPTFSSEQNVEKRDGAAWTWNEGAVTDYTIHVSCNATERAQLQRAFNESLTLAQHAKDHILRWGNSSETYVKYFGNSSTTAEPAGWFDKLINGDKTGVLFRCDDIDNKCYQDGWAGHWREEKAPDQTVICPLSFEARWPLEAMCGHGYTVAEKKDSLYFGADLLHRLYHTHKVAEGVVDHYADTQEDIIALAKEHPEQAVRNSATLRHFAVEVYAYDIAVPGIGCPGSLPPASGTPTTPEAPHGAPAATPSAPASSDAPPPSTTAPEPVSTTSSAAAECHTHADGVVHCA</sequence>
<keyword evidence="2" id="KW-0732">Signal</keyword>
<dbReference type="GO" id="GO:0009277">
    <property type="term" value="C:fungal-type cell wall"/>
    <property type="evidence" value="ECO:0007669"/>
    <property type="project" value="TreeGrafter"/>
</dbReference>
<accession>A0A1E1KLA4</accession>
<name>A0A1E1KLA4_9HELO</name>
<reference evidence="5" key="1">
    <citation type="submission" date="2016-03" db="EMBL/GenBank/DDBJ databases">
        <authorList>
            <person name="Guldener U."/>
        </authorList>
    </citation>
    <scope>NUCLEOTIDE SEQUENCE [LARGE SCALE GENOMIC DNA]</scope>
    <source>
        <strain evidence="5">04CH-RAC-A.6.1</strain>
    </source>
</reference>
<feature type="signal peptide" evidence="2">
    <location>
        <begin position="1"/>
        <end position="17"/>
    </location>
</feature>
<dbReference type="PANTHER" id="PTHR39399:SF1">
    <property type="entry name" value="PROTEIN ZPS1"/>
    <property type="match status" value="1"/>
</dbReference>
<feature type="compositionally biased region" description="Low complexity" evidence="1">
    <location>
        <begin position="258"/>
        <end position="274"/>
    </location>
</feature>
<dbReference type="InterPro" id="IPR029482">
    <property type="entry name" value="HRXXH"/>
</dbReference>
<feature type="region of interest" description="Disordered" evidence="1">
    <location>
        <begin position="247"/>
        <end position="294"/>
    </location>
</feature>
<organism evidence="4 5">
    <name type="scientific">Rhynchosporium agropyri</name>
    <dbReference type="NCBI Taxonomy" id="914238"/>
    <lineage>
        <taxon>Eukaryota</taxon>
        <taxon>Fungi</taxon>
        <taxon>Dikarya</taxon>
        <taxon>Ascomycota</taxon>
        <taxon>Pezizomycotina</taxon>
        <taxon>Leotiomycetes</taxon>
        <taxon>Helotiales</taxon>
        <taxon>Ploettnerulaceae</taxon>
        <taxon>Rhynchosporium</taxon>
    </lineage>
</organism>
<dbReference type="GO" id="GO:0008237">
    <property type="term" value="F:metallopeptidase activity"/>
    <property type="evidence" value="ECO:0007669"/>
    <property type="project" value="InterPro"/>
</dbReference>
<dbReference type="InterPro" id="IPR039124">
    <property type="entry name" value="PRA1-like"/>
</dbReference>
<keyword evidence="5" id="KW-1185">Reference proteome</keyword>
<dbReference type="GO" id="GO:0008270">
    <property type="term" value="F:zinc ion binding"/>
    <property type="evidence" value="ECO:0007669"/>
    <property type="project" value="TreeGrafter"/>
</dbReference>
<dbReference type="Proteomes" id="UP000178912">
    <property type="component" value="Unassembled WGS sequence"/>
</dbReference>
<evidence type="ECO:0000256" key="1">
    <source>
        <dbReference type="SAM" id="MobiDB-lite"/>
    </source>
</evidence>